<dbReference type="GeneID" id="8590961"/>
<dbReference type="HOGENOM" id="CLU_1205699_0_0_1"/>
<dbReference type="STRING" id="6238.A8XZQ1"/>
<evidence type="ECO:0000313" key="1">
    <source>
        <dbReference type="EMBL" id="CAP38118.1"/>
    </source>
</evidence>
<sequence length="230" mass="26703">MVRVHHTIVFSYILCSIDECKYYTVKLFFYVNAWITKNGSKKKQADRQAGGICDAIQKNEKRRKRTLVLCERERRAKCDAVYSYDPATNTFTVEKDHARHDEDSVRSDVRISLENLMEAFKLRYKSNFSDVSSASGFEGNGESWKTTRSYQRRFLMSDLLMKVKEEEEHTRMDAEELRLDPNFQVNRSRRLSNVMKDKRLIKALENSPLPPNAPLTGIQLLDSISMANSS</sequence>
<dbReference type="AlphaFoldDB" id="A8XZQ1"/>
<dbReference type="Proteomes" id="UP000008549">
    <property type="component" value="Unassembled WGS sequence"/>
</dbReference>
<evidence type="ECO:0000313" key="3">
    <source>
        <dbReference type="WormBase" id="CBG21261a"/>
    </source>
</evidence>
<dbReference type="WormBase" id="CBG21261a">
    <property type="protein sequence ID" value="CBP47371"/>
    <property type="gene ID" value="WBGene00040089"/>
</dbReference>
<organism evidence="1 2">
    <name type="scientific">Caenorhabditis briggsae</name>
    <dbReference type="NCBI Taxonomy" id="6238"/>
    <lineage>
        <taxon>Eukaryota</taxon>
        <taxon>Metazoa</taxon>
        <taxon>Ecdysozoa</taxon>
        <taxon>Nematoda</taxon>
        <taxon>Chromadorea</taxon>
        <taxon>Rhabditida</taxon>
        <taxon>Rhabditina</taxon>
        <taxon>Rhabditomorpha</taxon>
        <taxon>Rhabditoidea</taxon>
        <taxon>Rhabditidae</taxon>
        <taxon>Peloderinae</taxon>
        <taxon>Caenorhabditis</taxon>
    </lineage>
</organism>
<reference evidence="1 2" key="1">
    <citation type="journal article" date="2003" name="PLoS Biol.">
        <title>The genome sequence of Caenorhabditis briggsae: a platform for comparative genomics.</title>
        <authorList>
            <person name="Stein L.D."/>
            <person name="Bao Z."/>
            <person name="Blasiar D."/>
            <person name="Blumenthal T."/>
            <person name="Brent M.R."/>
            <person name="Chen N."/>
            <person name="Chinwalla A."/>
            <person name="Clarke L."/>
            <person name="Clee C."/>
            <person name="Coghlan A."/>
            <person name="Coulson A."/>
            <person name="D'Eustachio P."/>
            <person name="Fitch D.H."/>
            <person name="Fulton L.A."/>
            <person name="Fulton R.E."/>
            <person name="Griffiths-Jones S."/>
            <person name="Harris T.W."/>
            <person name="Hillier L.W."/>
            <person name="Kamath R."/>
            <person name="Kuwabara P.E."/>
            <person name="Mardis E.R."/>
            <person name="Marra M.A."/>
            <person name="Miner T.L."/>
            <person name="Minx P."/>
            <person name="Mullikin J.C."/>
            <person name="Plumb R.W."/>
            <person name="Rogers J."/>
            <person name="Schein J.E."/>
            <person name="Sohrmann M."/>
            <person name="Spieth J."/>
            <person name="Stajich J.E."/>
            <person name="Wei C."/>
            <person name="Willey D."/>
            <person name="Wilson R.K."/>
            <person name="Durbin R."/>
            <person name="Waterston R.H."/>
        </authorList>
    </citation>
    <scope>NUCLEOTIDE SEQUENCE [LARGE SCALE GENOMIC DNA]</scope>
    <source>
        <strain evidence="1 2">AF16</strain>
    </source>
</reference>
<proteinExistence type="predicted"/>
<evidence type="ECO:0000313" key="2">
    <source>
        <dbReference type="Proteomes" id="UP000008549"/>
    </source>
</evidence>
<dbReference type="RefSeq" id="XP_002648948.1">
    <property type="nucleotide sequence ID" value="XM_002648902.1"/>
</dbReference>
<dbReference type="InParanoid" id="A8XZQ1"/>
<keyword evidence="2" id="KW-1185">Reference proteome</keyword>
<gene>
    <name evidence="1 3" type="ORF">CBG21261</name>
    <name evidence="1" type="ORF">CBG_21261</name>
</gene>
<dbReference type="eggNOG" id="ENOG502S0E9">
    <property type="taxonomic scope" value="Eukaryota"/>
</dbReference>
<dbReference type="CTD" id="8590961"/>
<protein>
    <submittedName>
        <fullName evidence="1">Protein CBG21261</fullName>
    </submittedName>
</protein>
<reference evidence="1 2" key="2">
    <citation type="journal article" date="2011" name="PLoS Genet.">
        <title>Caenorhabditis briggsae recombinant inbred line genotypes reveal inter-strain incompatibility and the evolution of recombination.</title>
        <authorList>
            <person name="Ross J.A."/>
            <person name="Koboldt D.C."/>
            <person name="Staisch J.E."/>
            <person name="Chamberlin H.M."/>
            <person name="Gupta B.P."/>
            <person name="Miller R.D."/>
            <person name="Baird S.E."/>
            <person name="Haag E.S."/>
        </authorList>
    </citation>
    <scope>NUCLEOTIDE SEQUENCE [LARGE SCALE GENOMIC DNA]</scope>
    <source>
        <strain evidence="1 2">AF16</strain>
    </source>
</reference>
<name>A8XZQ1_CAEBR</name>
<dbReference type="KEGG" id="cbr:CBG_21261"/>
<dbReference type="EMBL" id="HE600947">
    <property type="protein sequence ID" value="CAP38118.1"/>
    <property type="molecule type" value="Genomic_DNA"/>
</dbReference>
<accession>A8XZQ1</accession>